<keyword evidence="3" id="KW-1185">Reference proteome</keyword>
<feature type="region of interest" description="Disordered" evidence="1">
    <location>
        <begin position="161"/>
        <end position="182"/>
    </location>
</feature>
<evidence type="ECO:0000313" key="3">
    <source>
        <dbReference type="Proteomes" id="UP001328107"/>
    </source>
</evidence>
<evidence type="ECO:0000313" key="2">
    <source>
        <dbReference type="EMBL" id="GMR29970.1"/>
    </source>
</evidence>
<feature type="non-terminal residue" evidence="2">
    <location>
        <position position="1"/>
    </location>
</feature>
<comment type="caution">
    <text evidence="2">The sequence shown here is derived from an EMBL/GenBank/DDBJ whole genome shotgun (WGS) entry which is preliminary data.</text>
</comment>
<accession>A0AAN4Z3E0</accession>
<proteinExistence type="predicted"/>
<gene>
    <name evidence="2" type="ORF">PMAYCL1PPCAC_00165</name>
</gene>
<dbReference type="Proteomes" id="UP001328107">
    <property type="component" value="Unassembled WGS sequence"/>
</dbReference>
<evidence type="ECO:0000256" key="1">
    <source>
        <dbReference type="SAM" id="MobiDB-lite"/>
    </source>
</evidence>
<name>A0AAN4Z3E0_9BILA</name>
<reference evidence="3" key="1">
    <citation type="submission" date="2022-10" db="EMBL/GenBank/DDBJ databases">
        <title>Genome assembly of Pristionchus species.</title>
        <authorList>
            <person name="Yoshida K."/>
            <person name="Sommer R.J."/>
        </authorList>
    </citation>
    <scope>NUCLEOTIDE SEQUENCE [LARGE SCALE GENOMIC DNA]</scope>
    <source>
        <strain evidence="3">RS5460</strain>
    </source>
</reference>
<sequence>LQFRPAPGHQTSMEDNRMVVTTIYLPEDFWAREDLDWVDAIPDWLEGVMGHVLEDRMTKEVRQDNTSRKERGTLLLHITAAGPDGRPLTWSIIYGPTRFPPVSSTYLCVLPGQELTLSTVRLKRETQEVEAPPKALYNPISLDCQRSRDSLRRVVRHLQKDWRSGGRATGGPAGETEDGSGR</sequence>
<organism evidence="2 3">
    <name type="scientific">Pristionchus mayeri</name>
    <dbReference type="NCBI Taxonomy" id="1317129"/>
    <lineage>
        <taxon>Eukaryota</taxon>
        <taxon>Metazoa</taxon>
        <taxon>Ecdysozoa</taxon>
        <taxon>Nematoda</taxon>
        <taxon>Chromadorea</taxon>
        <taxon>Rhabditida</taxon>
        <taxon>Rhabditina</taxon>
        <taxon>Diplogasteromorpha</taxon>
        <taxon>Diplogasteroidea</taxon>
        <taxon>Neodiplogasteridae</taxon>
        <taxon>Pristionchus</taxon>
    </lineage>
</organism>
<dbReference type="AlphaFoldDB" id="A0AAN4Z3E0"/>
<dbReference type="EMBL" id="BTRK01000001">
    <property type="protein sequence ID" value="GMR29970.1"/>
    <property type="molecule type" value="Genomic_DNA"/>
</dbReference>
<protein>
    <submittedName>
        <fullName evidence="2">Uncharacterized protein</fullName>
    </submittedName>
</protein>